<evidence type="ECO:0000256" key="6">
    <source>
        <dbReference type="PIRSR" id="PIRSR000099-1"/>
    </source>
</evidence>
<dbReference type="PRINTS" id="PR00083">
    <property type="entry name" value="HOLDHDRGNASE"/>
</dbReference>
<dbReference type="GO" id="GO:0004399">
    <property type="term" value="F:histidinol dehydrogenase activity"/>
    <property type="evidence" value="ECO:0007669"/>
    <property type="project" value="UniProtKB-EC"/>
</dbReference>
<evidence type="ECO:0000313" key="10">
    <source>
        <dbReference type="EMBL" id="MBJ7603259.1"/>
    </source>
</evidence>
<dbReference type="EMBL" id="JAEKNQ010000035">
    <property type="protein sequence ID" value="MBJ7603259.1"/>
    <property type="molecule type" value="Genomic_DNA"/>
</dbReference>
<evidence type="ECO:0000256" key="2">
    <source>
        <dbReference type="ARBA" id="ARBA00022723"/>
    </source>
</evidence>
<feature type="active site" description="Proton acceptor" evidence="6">
    <location>
        <position position="333"/>
    </location>
</feature>
<proteinExistence type="inferred from homology"/>
<comment type="cofactor">
    <cofactor evidence="8">
        <name>Zn(2+)</name>
        <dbReference type="ChEBI" id="CHEBI:29105"/>
    </cofactor>
    <text evidence="8">Binds 1 zinc ion per subunit.</text>
</comment>
<protein>
    <submittedName>
        <fullName evidence="10">Histidinol dehydrogenase</fullName>
        <ecNumber evidence="10">1.1.1.23</ecNumber>
    </submittedName>
</protein>
<evidence type="ECO:0000256" key="4">
    <source>
        <dbReference type="ARBA" id="ARBA00023002"/>
    </source>
</evidence>
<evidence type="ECO:0000256" key="1">
    <source>
        <dbReference type="ARBA" id="ARBA00010178"/>
    </source>
</evidence>
<dbReference type="PANTHER" id="PTHR21256:SF14">
    <property type="entry name" value="HISTIDINOL DEHYDROGENASE"/>
    <property type="match status" value="1"/>
</dbReference>
<dbReference type="GO" id="GO:0005829">
    <property type="term" value="C:cytosol"/>
    <property type="evidence" value="ECO:0007669"/>
    <property type="project" value="TreeGrafter"/>
</dbReference>
<feature type="binding site" evidence="8">
    <location>
        <position position="426"/>
    </location>
    <ligand>
        <name>Zn(2+)</name>
        <dbReference type="ChEBI" id="CHEBI:29105"/>
    </ligand>
</feature>
<dbReference type="Gene3D" id="1.20.5.1300">
    <property type="match status" value="1"/>
</dbReference>
<dbReference type="PIRSF" id="PIRSF000099">
    <property type="entry name" value="Histidinol_dh"/>
    <property type="match status" value="1"/>
</dbReference>
<dbReference type="InterPro" id="IPR016161">
    <property type="entry name" value="Ald_DH/histidinol_DH"/>
</dbReference>
<sequence>MSLPAGLPRDVELRLIKAPLASPAPGRDPAVSAKVSEMLLRVEREGMDAVRAYSRDLDDWAPREFAVSQAEIDAATESLPEALREAIAFAQMQVRQFAEHQRRALVDFQVETLPGVQLGQRQVPVERVGAYVPAGRLPMLASPFMTILVAKVAGVQRVVACSPPRDGRGIHPPVLHSIATSGADAIFALGGVQALAAMAFGIEDMGPVDMLVGPGNAFVAEAKRQLFGRVGIDLLAGPSEITVLADETADPELVAADLLAQAEHGPTSPAILVTTDETLAERVVKDIDRQLDELAALGADEIPRRAWTDHGAAILVSSPEDAIRVVDGLAPEHLEIQTRRDDWYFDRLRSYGSVFLGSQATVAFSDKAIGTNHTLPTAGAARYTGGLSVAKYLKTLTYQRIVSQVGVAAIAPVVAEISRADLMPAHEASATRRLARLSHGSES</sequence>
<dbReference type="Pfam" id="PF00815">
    <property type="entry name" value="Histidinol_dh"/>
    <property type="match status" value="1"/>
</dbReference>
<dbReference type="RefSeq" id="WP_338178983.1">
    <property type="nucleotide sequence ID" value="NZ_JAEKNQ010000035.1"/>
</dbReference>
<keyword evidence="2 8" id="KW-0479">Metal-binding</keyword>
<evidence type="ECO:0000256" key="8">
    <source>
        <dbReference type="PIRSR" id="PIRSR000099-4"/>
    </source>
</evidence>
<dbReference type="Proteomes" id="UP000620075">
    <property type="component" value="Unassembled WGS sequence"/>
</dbReference>
<dbReference type="SUPFAM" id="SSF53720">
    <property type="entry name" value="ALDH-like"/>
    <property type="match status" value="1"/>
</dbReference>
<accession>A0A934NDT9</accession>
<dbReference type="PANTHER" id="PTHR21256">
    <property type="entry name" value="HISTIDINOL DEHYDROGENASE HDH"/>
    <property type="match status" value="1"/>
</dbReference>
<name>A0A934NDT9_9BACT</name>
<evidence type="ECO:0000313" key="11">
    <source>
        <dbReference type="Proteomes" id="UP000620075"/>
    </source>
</evidence>
<feature type="binding site" evidence="8">
    <location>
        <position position="261"/>
    </location>
    <ligand>
        <name>Zn(2+)</name>
        <dbReference type="ChEBI" id="CHEBI:29105"/>
    </ligand>
</feature>
<dbReference type="InterPro" id="IPR001692">
    <property type="entry name" value="Histidinol_DH_CS"/>
</dbReference>
<dbReference type="CDD" id="cd06572">
    <property type="entry name" value="Histidinol_dh"/>
    <property type="match status" value="1"/>
</dbReference>
<dbReference type="AlphaFoldDB" id="A0A934NDT9"/>
<dbReference type="NCBIfam" id="TIGR00069">
    <property type="entry name" value="hisD"/>
    <property type="match status" value="1"/>
</dbReference>
<dbReference type="GO" id="GO:0000105">
    <property type="term" value="P:L-histidine biosynthetic process"/>
    <property type="evidence" value="ECO:0007669"/>
    <property type="project" value="InterPro"/>
</dbReference>
<feature type="active site" description="Proton acceptor" evidence="6">
    <location>
        <position position="332"/>
    </location>
</feature>
<dbReference type="EC" id="1.1.1.23" evidence="10"/>
<evidence type="ECO:0000256" key="9">
    <source>
        <dbReference type="RuleBase" id="RU004175"/>
    </source>
</evidence>
<keyword evidence="4 5" id="KW-0560">Oxidoreductase</keyword>
<feature type="binding site" evidence="7">
    <location>
        <position position="193"/>
    </location>
    <ligand>
        <name>NAD(+)</name>
        <dbReference type="ChEBI" id="CHEBI:57540"/>
    </ligand>
</feature>
<keyword evidence="7" id="KW-0520">NAD</keyword>
<keyword evidence="3 8" id="KW-0862">Zinc</keyword>
<dbReference type="InterPro" id="IPR022695">
    <property type="entry name" value="Histidinol_DH_monofunct"/>
</dbReference>
<evidence type="ECO:0000256" key="3">
    <source>
        <dbReference type="ARBA" id="ARBA00022833"/>
    </source>
</evidence>
<feature type="binding site" evidence="8">
    <location>
        <position position="366"/>
    </location>
    <ligand>
        <name>Zn(2+)</name>
        <dbReference type="ChEBI" id="CHEBI:29105"/>
    </ligand>
</feature>
<dbReference type="Gene3D" id="3.40.50.1980">
    <property type="entry name" value="Nitrogenase molybdenum iron protein domain"/>
    <property type="match status" value="2"/>
</dbReference>
<feature type="binding site" evidence="7">
    <location>
        <position position="216"/>
    </location>
    <ligand>
        <name>NAD(+)</name>
        <dbReference type="ChEBI" id="CHEBI:57540"/>
    </ligand>
</feature>
<dbReference type="FunFam" id="3.40.50.1980:FF:000001">
    <property type="entry name" value="Histidinol dehydrogenase"/>
    <property type="match status" value="1"/>
</dbReference>
<organism evidence="10 11">
    <name type="scientific">Candidatus Dormiibacter inghamiae</name>
    <dbReference type="NCBI Taxonomy" id="3127013"/>
    <lineage>
        <taxon>Bacteria</taxon>
        <taxon>Bacillati</taxon>
        <taxon>Candidatus Dormiibacterota</taxon>
        <taxon>Candidatus Dormibacteria</taxon>
        <taxon>Candidatus Dormibacterales</taxon>
        <taxon>Candidatus Dormibacteraceae</taxon>
        <taxon>Candidatus Dormiibacter</taxon>
    </lineage>
</organism>
<feature type="binding site" evidence="8">
    <location>
        <position position="264"/>
    </location>
    <ligand>
        <name>Zn(2+)</name>
        <dbReference type="ChEBI" id="CHEBI:29105"/>
    </ligand>
</feature>
<evidence type="ECO:0000256" key="5">
    <source>
        <dbReference type="PIRNR" id="PIRNR000099"/>
    </source>
</evidence>
<dbReference type="GO" id="GO:0046872">
    <property type="term" value="F:metal ion binding"/>
    <property type="evidence" value="ECO:0007669"/>
    <property type="project" value="UniProtKB-KW"/>
</dbReference>
<gene>
    <name evidence="10" type="primary">hisD</name>
    <name evidence="10" type="ORF">JF888_08750</name>
</gene>
<dbReference type="InterPro" id="IPR012131">
    <property type="entry name" value="Hstdl_DH"/>
</dbReference>
<dbReference type="PROSITE" id="PS00611">
    <property type="entry name" value="HISOL_DEHYDROGENASE"/>
    <property type="match status" value="1"/>
</dbReference>
<feature type="binding site" evidence="7">
    <location>
        <position position="131"/>
    </location>
    <ligand>
        <name>NAD(+)</name>
        <dbReference type="ChEBI" id="CHEBI:57540"/>
    </ligand>
</feature>
<dbReference type="GO" id="GO:0051287">
    <property type="term" value="F:NAD binding"/>
    <property type="evidence" value="ECO:0007669"/>
    <property type="project" value="InterPro"/>
</dbReference>
<comment type="similarity">
    <text evidence="1 5 9">Belongs to the histidinol dehydrogenase family.</text>
</comment>
<comment type="caution">
    <text evidence="10">The sequence shown here is derived from an EMBL/GenBank/DDBJ whole genome shotgun (WGS) entry which is preliminary data.</text>
</comment>
<evidence type="ECO:0000256" key="7">
    <source>
        <dbReference type="PIRSR" id="PIRSR000099-2"/>
    </source>
</evidence>
<reference evidence="10 11" key="1">
    <citation type="submission" date="2020-10" db="EMBL/GenBank/DDBJ databases">
        <title>Ca. Dormibacterota MAGs.</title>
        <authorList>
            <person name="Montgomery K."/>
        </authorList>
    </citation>
    <scope>NUCLEOTIDE SEQUENCE [LARGE SCALE GENOMIC DNA]</scope>
    <source>
        <strain evidence="10">SC8811_S16_3</strain>
    </source>
</reference>